<comment type="caution">
    <text evidence="1">The sequence shown here is derived from an EMBL/GenBank/DDBJ whole genome shotgun (WGS) entry which is preliminary data.</text>
</comment>
<reference evidence="1 2" key="1">
    <citation type="journal article" date="2024" name="G3 (Bethesda)">
        <title>Genome assembly of Hibiscus sabdariffa L. provides insights into metabolisms of medicinal natural products.</title>
        <authorList>
            <person name="Kim T."/>
        </authorList>
    </citation>
    <scope>NUCLEOTIDE SEQUENCE [LARGE SCALE GENOMIC DNA]</scope>
    <source>
        <strain evidence="1">TK-2024</strain>
        <tissue evidence="1">Old leaves</tissue>
    </source>
</reference>
<keyword evidence="2" id="KW-1185">Reference proteome</keyword>
<gene>
    <name evidence="1" type="ORF">V6N11_063154</name>
</gene>
<dbReference type="SUPFAM" id="SSF56219">
    <property type="entry name" value="DNase I-like"/>
    <property type="match status" value="1"/>
</dbReference>
<dbReference type="EMBL" id="JBBPBN010000424">
    <property type="protein sequence ID" value="KAK8486818.1"/>
    <property type="molecule type" value="Genomic_DNA"/>
</dbReference>
<organism evidence="1 2">
    <name type="scientific">Hibiscus sabdariffa</name>
    <name type="common">roselle</name>
    <dbReference type="NCBI Taxonomy" id="183260"/>
    <lineage>
        <taxon>Eukaryota</taxon>
        <taxon>Viridiplantae</taxon>
        <taxon>Streptophyta</taxon>
        <taxon>Embryophyta</taxon>
        <taxon>Tracheophyta</taxon>
        <taxon>Spermatophyta</taxon>
        <taxon>Magnoliopsida</taxon>
        <taxon>eudicotyledons</taxon>
        <taxon>Gunneridae</taxon>
        <taxon>Pentapetalae</taxon>
        <taxon>rosids</taxon>
        <taxon>malvids</taxon>
        <taxon>Malvales</taxon>
        <taxon>Malvaceae</taxon>
        <taxon>Malvoideae</taxon>
        <taxon>Hibiscus</taxon>
    </lineage>
</organism>
<dbReference type="Gene3D" id="3.60.10.10">
    <property type="entry name" value="Endonuclease/exonuclease/phosphatase"/>
    <property type="match status" value="1"/>
</dbReference>
<accession>A0ABR2A2D5</accession>
<dbReference type="Proteomes" id="UP001396334">
    <property type="component" value="Unassembled WGS sequence"/>
</dbReference>
<proteinExistence type="predicted"/>
<dbReference type="PANTHER" id="PTHR35218">
    <property type="entry name" value="RNASE H DOMAIN-CONTAINING PROTEIN"/>
    <property type="match status" value="1"/>
</dbReference>
<dbReference type="PANTHER" id="PTHR35218:SF9">
    <property type="entry name" value="ENDONUCLEASE_EXONUCLEASE_PHOSPHATASE DOMAIN-CONTAINING PROTEIN"/>
    <property type="match status" value="1"/>
</dbReference>
<dbReference type="InterPro" id="IPR036691">
    <property type="entry name" value="Endo/exonu/phosph_ase_sf"/>
</dbReference>
<evidence type="ECO:0000313" key="2">
    <source>
        <dbReference type="Proteomes" id="UP001396334"/>
    </source>
</evidence>
<sequence length="153" mass="17270">MNALKARFHFSGSFYVDPIGKSGGLALWWKDEVDISILSATKNFIDTSISMDNEIPWFGTFLYGCPNKEGKNDVWRALSNLRSKDTEPWCLMGDSNIVISQSEKLGGRPFDPRQTASFQTLLDECGLLEMPLKGGPFTWSNRRIEDNSILKKN</sequence>
<evidence type="ECO:0000313" key="1">
    <source>
        <dbReference type="EMBL" id="KAK8486818.1"/>
    </source>
</evidence>
<protein>
    <submittedName>
        <fullName evidence="1">Uncharacterized protein</fullName>
    </submittedName>
</protein>
<name>A0ABR2A2D5_9ROSI</name>